<dbReference type="AlphaFoldDB" id="A0A0F9JWJ9"/>
<protein>
    <submittedName>
        <fullName evidence="3">Uncharacterized protein</fullName>
    </submittedName>
</protein>
<dbReference type="Pfam" id="PF25513">
    <property type="entry name" value="P2_C"/>
    <property type="match status" value="1"/>
</dbReference>
<feature type="domain" description="Viral coat protein P2 C-terminal" evidence="2">
    <location>
        <begin position="150"/>
        <end position="268"/>
    </location>
</feature>
<reference evidence="3" key="1">
    <citation type="journal article" date="2015" name="Nature">
        <title>Complex archaea that bridge the gap between prokaryotes and eukaryotes.</title>
        <authorList>
            <person name="Spang A."/>
            <person name="Saw J.H."/>
            <person name="Jorgensen S.L."/>
            <person name="Zaremba-Niedzwiedzka K."/>
            <person name="Martijn J."/>
            <person name="Lind A.E."/>
            <person name="van Eijk R."/>
            <person name="Schleper C."/>
            <person name="Guy L."/>
            <person name="Ettema T.J."/>
        </authorList>
    </citation>
    <scope>NUCLEOTIDE SEQUENCE</scope>
</reference>
<dbReference type="EMBL" id="LAZR01010463">
    <property type="protein sequence ID" value="KKM66801.1"/>
    <property type="molecule type" value="Genomic_DNA"/>
</dbReference>
<evidence type="ECO:0000259" key="1">
    <source>
        <dbReference type="Pfam" id="PF18628"/>
    </source>
</evidence>
<proteinExistence type="predicted"/>
<gene>
    <name evidence="3" type="ORF">LCGC14_1477610</name>
</gene>
<sequence length="271" mass="29176">MAGIRKWVRVGSPSGVAINSTATAHLAMGRTYHALLMKFTSTLANMSEIRVVTNGVAIWRLSAEELDELNQHYGRAASGTNGELVLDFDRRGVRARSGAELSAIGCAPWNAETNNNAITSLTLEVDFGAGATPALTVAAYVSQAESAGVMRKIRPFTHTPPGAATFEIDSFPRQEIILAAHLKSALLTRVRVEVDQKIAHDLTIEENDRIINDGYDGLVAIADYYHFNPAYDGHASEWLETAGSTNLLFAATVSGATTINSLVEYLGRLSL</sequence>
<dbReference type="Gene3D" id="2.60.120.730">
    <property type="match status" value="2"/>
</dbReference>
<dbReference type="Pfam" id="PF18628">
    <property type="entry name" value="P2_N"/>
    <property type="match status" value="1"/>
</dbReference>
<dbReference type="InterPro" id="IPR041377">
    <property type="entry name" value="P2_N"/>
</dbReference>
<evidence type="ECO:0000259" key="2">
    <source>
        <dbReference type="Pfam" id="PF25513"/>
    </source>
</evidence>
<organism evidence="3">
    <name type="scientific">marine sediment metagenome</name>
    <dbReference type="NCBI Taxonomy" id="412755"/>
    <lineage>
        <taxon>unclassified sequences</taxon>
        <taxon>metagenomes</taxon>
        <taxon>ecological metagenomes</taxon>
    </lineage>
</organism>
<name>A0A0F9JWJ9_9ZZZZ</name>
<accession>A0A0F9JWJ9</accession>
<comment type="caution">
    <text evidence="3">The sequence shown here is derived from an EMBL/GenBank/DDBJ whole genome shotgun (WGS) entry which is preliminary data.</text>
</comment>
<dbReference type="InterPro" id="IPR057915">
    <property type="entry name" value="P2_C"/>
</dbReference>
<evidence type="ECO:0000313" key="3">
    <source>
        <dbReference type="EMBL" id="KKM66801.1"/>
    </source>
</evidence>
<feature type="domain" description="Viral coat protein P2 N-terminal" evidence="1">
    <location>
        <begin position="10"/>
        <end position="142"/>
    </location>
</feature>
<dbReference type="InterPro" id="IPR053751">
    <property type="entry name" value="Viral_Major_Capsid_sf"/>
</dbReference>